<dbReference type="Pfam" id="PF18331">
    <property type="entry name" value="PKHD_C"/>
    <property type="match status" value="1"/>
</dbReference>
<dbReference type="GO" id="GO:0006879">
    <property type="term" value="P:intracellular iron ion homeostasis"/>
    <property type="evidence" value="ECO:0007669"/>
    <property type="project" value="TreeGrafter"/>
</dbReference>
<dbReference type="PANTHER" id="PTHR41536:SF1">
    <property type="entry name" value="PKHD-TYPE HYDROXYLASE YBIX"/>
    <property type="match status" value="1"/>
</dbReference>
<sequence length="238" mass="27096">MSSQILNADIKNTCILNSTYLHVRDLLTDSEVNKIHALFKSGTFDDGRLTAHSAAKAVKSNLQLNHQTQEHTAIQQIILAALNRNPVFRNAVLPQSIHPFIISNYKPGMHYGWHVDSPVMGNMIRTDVALTIFLNDPEAYDGGELELQTANGNVLYKLNKGDAIFYPCTQVHRVREVTRGERNVAVSWIQSLVKETAHRKMLFEIFQITENLRNKAVGEEEYLLLQQHYSNLLRMWAN</sequence>
<evidence type="ECO:0000256" key="5">
    <source>
        <dbReference type="ARBA" id="ARBA00023002"/>
    </source>
</evidence>
<evidence type="ECO:0000259" key="7">
    <source>
        <dbReference type="PROSITE" id="PS51471"/>
    </source>
</evidence>
<dbReference type="InterPro" id="IPR006620">
    <property type="entry name" value="Pro_4_hyd_alph"/>
</dbReference>
<dbReference type="InterPro" id="IPR023550">
    <property type="entry name" value="PKHD_hydroxylase"/>
</dbReference>
<evidence type="ECO:0000256" key="6">
    <source>
        <dbReference type="ARBA" id="ARBA00023004"/>
    </source>
</evidence>
<gene>
    <name evidence="8" type="ORF">SAMN04488511_1157</name>
</gene>
<keyword evidence="6" id="KW-0408">Iron</keyword>
<keyword evidence="3" id="KW-0847">Vitamin C</keyword>
<evidence type="ECO:0000256" key="1">
    <source>
        <dbReference type="ARBA" id="ARBA00001961"/>
    </source>
</evidence>
<keyword evidence="2" id="KW-0479">Metal-binding</keyword>
<dbReference type="InterPro" id="IPR041097">
    <property type="entry name" value="PKHD_C"/>
</dbReference>
<dbReference type="AlphaFoldDB" id="A0A1I0TV90"/>
<organism evidence="8 9">
    <name type="scientific">Pedobacter suwonensis</name>
    <dbReference type="NCBI Taxonomy" id="332999"/>
    <lineage>
        <taxon>Bacteria</taxon>
        <taxon>Pseudomonadati</taxon>
        <taxon>Bacteroidota</taxon>
        <taxon>Sphingobacteriia</taxon>
        <taxon>Sphingobacteriales</taxon>
        <taxon>Sphingobacteriaceae</taxon>
        <taxon>Pedobacter</taxon>
    </lineage>
</organism>
<dbReference type="PROSITE" id="PS51471">
    <property type="entry name" value="FE2OG_OXY"/>
    <property type="match status" value="1"/>
</dbReference>
<dbReference type="GO" id="GO:0031418">
    <property type="term" value="F:L-ascorbic acid binding"/>
    <property type="evidence" value="ECO:0007669"/>
    <property type="project" value="UniProtKB-KW"/>
</dbReference>
<dbReference type="PANTHER" id="PTHR41536">
    <property type="entry name" value="PKHD-TYPE HYDROXYLASE YBIX"/>
    <property type="match status" value="1"/>
</dbReference>
<feature type="domain" description="Fe2OG dioxygenase" evidence="7">
    <location>
        <begin position="96"/>
        <end position="191"/>
    </location>
</feature>
<dbReference type="Proteomes" id="UP000198836">
    <property type="component" value="Unassembled WGS sequence"/>
</dbReference>
<protein>
    <submittedName>
        <fullName evidence="8">PKHD-type hydroxylase</fullName>
    </submittedName>
</protein>
<dbReference type="EMBL" id="FOJM01000015">
    <property type="protein sequence ID" value="SFA55638.1"/>
    <property type="molecule type" value="Genomic_DNA"/>
</dbReference>
<comment type="cofactor">
    <cofactor evidence="1">
        <name>L-ascorbate</name>
        <dbReference type="ChEBI" id="CHEBI:38290"/>
    </cofactor>
</comment>
<proteinExistence type="inferred from homology"/>
<dbReference type="HAMAP" id="MF_00657">
    <property type="entry name" value="Hydroxyl_YbiX"/>
    <property type="match status" value="1"/>
</dbReference>
<dbReference type="SMART" id="SM00702">
    <property type="entry name" value="P4Hc"/>
    <property type="match status" value="1"/>
</dbReference>
<dbReference type="NCBIfam" id="NF003974">
    <property type="entry name" value="PRK05467.1-3"/>
    <property type="match status" value="1"/>
</dbReference>
<dbReference type="RefSeq" id="WP_090985952.1">
    <property type="nucleotide sequence ID" value="NZ_FOJM01000015.1"/>
</dbReference>
<evidence type="ECO:0000256" key="3">
    <source>
        <dbReference type="ARBA" id="ARBA00022896"/>
    </source>
</evidence>
<dbReference type="GO" id="GO:0016706">
    <property type="term" value="F:2-oxoglutarate-dependent dioxygenase activity"/>
    <property type="evidence" value="ECO:0007669"/>
    <property type="project" value="InterPro"/>
</dbReference>
<evidence type="ECO:0000256" key="2">
    <source>
        <dbReference type="ARBA" id="ARBA00022723"/>
    </source>
</evidence>
<dbReference type="NCBIfam" id="NF003975">
    <property type="entry name" value="PRK05467.1-4"/>
    <property type="match status" value="1"/>
</dbReference>
<evidence type="ECO:0000313" key="8">
    <source>
        <dbReference type="EMBL" id="SFA55638.1"/>
    </source>
</evidence>
<dbReference type="InterPro" id="IPR044862">
    <property type="entry name" value="Pro_4_hyd_alph_FE2OG_OXY"/>
</dbReference>
<evidence type="ECO:0000256" key="4">
    <source>
        <dbReference type="ARBA" id="ARBA00022964"/>
    </source>
</evidence>
<dbReference type="SUPFAM" id="SSF51197">
    <property type="entry name" value="Clavaminate synthase-like"/>
    <property type="match status" value="1"/>
</dbReference>
<dbReference type="Pfam" id="PF13640">
    <property type="entry name" value="2OG-FeII_Oxy_3"/>
    <property type="match status" value="1"/>
</dbReference>
<dbReference type="GO" id="GO:0006974">
    <property type="term" value="P:DNA damage response"/>
    <property type="evidence" value="ECO:0007669"/>
    <property type="project" value="TreeGrafter"/>
</dbReference>
<dbReference type="OrthoDB" id="9812472at2"/>
<name>A0A1I0TV90_9SPHI</name>
<dbReference type="GO" id="GO:0005506">
    <property type="term" value="F:iron ion binding"/>
    <property type="evidence" value="ECO:0007669"/>
    <property type="project" value="InterPro"/>
</dbReference>
<dbReference type="Gene3D" id="2.60.120.620">
    <property type="entry name" value="q2cbj1_9rhob like domain"/>
    <property type="match status" value="1"/>
</dbReference>
<evidence type="ECO:0000313" key="9">
    <source>
        <dbReference type="Proteomes" id="UP000198836"/>
    </source>
</evidence>
<keyword evidence="9" id="KW-1185">Reference proteome</keyword>
<keyword evidence="5" id="KW-0560">Oxidoreductase</keyword>
<dbReference type="STRING" id="332999.SAMN04488511_1157"/>
<dbReference type="InterPro" id="IPR005123">
    <property type="entry name" value="Oxoglu/Fe-dep_dioxygenase_dom"/>
</dbReference>
<accession>A0A1I0TV90</accession>
<keyword evidence="4" id="KW-0223">Dioxygenase</keyword>
<dbReference type="Gene3D" id="4.10.860.20">
    <property type="entry name" value="Rabenosyn, Rab binding domain"/>
    <property type="match status" value="1"/>
</dbReference>
<reference evidence="9" key="1">
    <citation type="submission" date="2016-10" db="EMBL/GenBank/DDBJ databases">
        <authorList>
            <person name="Varghese N."/>
            <person name="Submissions S."/>
        </authorList>
    </citation>
    <scope>NUCLEOTIDE SEQUENCE [LARGE SCALE GENOMIC DNA]</scope>
    <source>
        <strain evidence="9">DSM 18130</strain>
    </source>
</reference>